<reference evidence="1" key="1">
    <citation type="submission" date="2020-10" db="EMBL/GenBank/DDBJ databases">
        <title>De novo genome project of the cellulose decomposer Thermobifida halotolerans type strain.</title>
        <authorList>
            <person name="Nagy I."/>
            <person name="Horvath B."/>
            <person name="Kukolya J."/>
            <person name="Nagy I."/>
            <person name="Orsini M."/>
        </authorList>
    </citation>
    <scope>NUCLEOTIDE SEQUENCE</scope>
    <source>
        <strain evidence="1">DSM 44931</strain>
    </source>
</reference>
<dbReference type="Proteomes" id="UP000265719">
    <property type="component" value="Chromosome"/>
</dbReference>
<name>A0A399G087_9ACTN</name>
<keyword evidence="2" id="KW-1185">Reference proteome</keyword>
<dbReference type="KEGG" id="thao:NI17_010045"/>
<sequence>MGASPARPVVVDLADGDQLLNTAAICELLGIKVSTFQSYEARRAQYLNPLPQPEEDPLGLVVSDPTEAANVRRLFQVVAGARHVPKMWRRSAILAWEAQRARGSRALR</sequence>
<protein>
    <submittedName>
        <fullName evidence="1">Uncharacterized protein</fullName>
    </submittedName>
</protein>
<proteinExistence type="predicted"/>
<dbReference type="EMBL" id="CP063196">
    <property type="protein sequence ID" value="UOE21417.1"/>
    <property type="molecule type" value="Genomic_DNA"/>
</dbReference>
<organism evidence="1 2">
    <name type="scientific">Thermobifida halotolerans</name>
    <dbReference type="NCBI Taxonomy" id="483545"/>
    <lineage>
        <taxon>Bacteria</taxon>
        <taxon>Bacillati</taxon>
        <taxon>Actinomycetota</taxon>
        <taxon>Actinomycetes</taxon>
        <taxon>Streptosporangiales</taxon>
        <taxon>Nocardiopsidaceae</taxon>
        <taxon>Thermobifida</taxon>
    </lineage>
</organism>
<evidence type="ECO:0000313" key="1">
    <source>
        <dbReference type="EMBL" id="UOE21417.1"/>
    </source>
</evidence>
<dbReference type="RefSeq" id="WP_068693746.1">
    <property type="nucleotide sequence ID" value="NZ_CP063196.1"/>
</dbReference>
<dbReference type="OrthoDB" id="9980291at2"/>
<evidence type="ECO:0000313" key="2">
    <source>
        <dbReference type="Proteomes" id="UP000265719"/>
    </source>
</evidence>
<dbReference type="AlphaFoldDB" id="A0A399G087"/>
<gene>
    <name evidence="1" type="ORF">NI17_010045</name>
</gene>
<accession>A0A399G087</accession>